<feature type="compositionally biased region" description="Basic and acidic residues" evidence="1">
    <location>
        <begin position="300"/>
        <end position="311"/>
    </location>
</feature>
<evidence type="ECO:0000313" key="3">
    <source>
        <dbReference type="Proteomes" id="UP000191024"/>
    </source>
</evidence>
<accession>A0A1G4KJ64</accession>
<dbReference type="AlphaFoldDB" id="A0A1G4KJ64"/>
<dbReference type="Proteomes" id="UP000191024">
    <property type="component" value="Chromosome H"/>
</dbReference>
<name>A0A1G4KJ64_9SACH</name>
<gene>
    <name evidence="2" type="ORF">LAMI_0H17458G</name>
</gene>
<dbReference type="EMBL" id="LT598468">
    <property type="protein sequence ID" value="SCV04603.1"/>
    <property type="molecule type" value="Genomic_DNA"/>
</dbReference>
<proteinExistence type="predicted"/>
<feature type="region of interest" description="Disordered" evidence="1">
    <location>
        <begin position="246"/>
        <end position="311"/>
    </location>
</feature>
<sequence length="311" mass="34535">MKRKIEGFLTAGSEHDGKNVINTENLNVQKLLSFRQKKDSEVDPQSFVGRRHHIEKRIREGSQRHQKNEKNFSCGRLDEVDDAYILAACTDYDDLKRAGVAYKIGDNGNGILEAANRKTSIGALPHDQHYTMDDLITKELKDERVGMNMAGHSGDDGKQELAEKVRKNTEIVKSMFEFKPAHFSNQRHQFSNLPCEEGRGNLANPEISPFPSHVDALGRFQFSQSQFLAYGANFEAAYPLSNVPAVSCTDSSSNGAPSREFSPNAVNAPKKTRSGVLPPRDSVQKAGKNTSAPRAPKALKKMESLAKKYDL</sequence>
<protein>
    <submittedName>
        <fullName evidence="2">LAMI_0H17458g1_1</fullName>
    </submittedName>
</protein>
<dbReference type="OrthoDB" id="4036071at2759"/>
<keyword evidence="3" id="KW-1185">Reference proteome</keyword>
<reference evidence="3" key="1">
    <citation type="submission" date="2016-03" db="EMBL/GenBank/DDBJ databases">
        <authorList>
            <person name="Devillers H."/>
        </authorList>
    </citation>
    <scope>NUCLEOTIDE SEQUENCE [LARGE SCALE GENOMIC DNA]</scope>
</reference>
<evidence type="ECO:0000256" key="1">
    <source>
        <dbReference type="SAM" id="MobiDB-lite"/>
    </source>
</evidence>
<evidence type="ECO:0000313" key="2">
    <source>
        <dbReference type="EMBL" id="SCV04603.1"/>
    </source>
</evidence>
<organism evidence="2 3">
    <name type="scientific">Lachancea mirantina</name>
    <dbReference type="NCBI Taxonomy" id="1230905"/>
    <lineage>
        <taxon>Eukaryota</taxon>
        <taxon>Fungi</taxon>
        <taxon>Dikarya</taxon>
        <taxon>Ascomycota</taxon>
        <taxon>Saccharomycotina</taxon>
        <taxon>Saccharomycetes</taxon>
        <taxon>Saccharomycetales</taxon>
        <taxon>Saccharomycetaceae</taxon>
        <taxon>Lachancea</taxon>
    </lineage>
</organism>